<evidence type="ECO:0000313" key="5">
    <source>
        <dbReference type="EMBL" id="SCY81670.1"/>
    </source>
</evidence>
<dbReference type="PROSITE" id="PS50949">
    <property type="entry name" value="HTH_GNTR"/>
    <property type="match status" value="1"/>
</dbReference>
<accession>A0A1G5J131</accession>
<dbReference type="SUPFAM" id="SSF46785">
    <property type="entry name" value="Winged helix' DNA-binding domain"/>
    <property type="match status" value="1"/>
</dbReference>
<keyword evidence="6" id="KW-1185">Reference proteome</keyword>
<keyword evidence="2" id="KW-0238">DNA-binding</keyword>
<dbReference type="SMART" id="SM00345">
    <property type="entry name" value="HTH_GNTR"/>
    <property type="match status" value="1"/>
</dbReference>
<dbReference type="PANTHER" id="PTHR43537:SF24">
    <property type="entry name" value="GLUCONATE OPERON TRANSCRIPTIONAL REPRESSOR"/>
    <property type="match status" value="1"/>
</dbReference>
<protein>
    <submittedName>
        <fullName evidence="5">Transcriptional regulator, GntR family</fullName>
    </submittedName>
</protein>
<dbReference type="AlphaFoldDB" id="A0A1G5J131"/>
<dbReference type="RefSeq" id="WP_176759017.1">
    <property type="nucleotide sequence ID" value="NZ_FMUS01000017.1"/>
</dbReference>
<organism evidence="5 6">
    <name type="scientific">Alkaliphilus peptidifermentans DSM 18978</name>
    <dbReference type="NCBI Taxonomy" id="1120976"/>
    <lineage>
        <taxon>Bacteria</taxon>
        <taxon>Bacillati</taxon>
        <taxon>Bacillota</taxon>
        <taxon>Clostridia</taxon>
        <taxon>Peptostreptococcales</taxon>
        <taxon>Natronincolaceae</taxon>
        <taxon>Alkaliphilus</taxon>
    </lineage>
</organism>
<dbReference type="Proteomes" id="UP000198636">
    <property type="component" value="Unassembled WGS sequence"/>
</dbReference>
<dbReference type="InterPro" id="IPR036390">
    <property type="entry name" value="WH_DNA-bd_sf"/>
</dbReference>
<evidence type="ECO:0000313" key="6">
    <source>
        <dbReference type="Proteomes" id="UP000198636"/>
    </source>
</evidence>
<dbReference type="GO" id="GO:0003677">
    <property type="term" value="F:DNA binding"/>
    <property type="evidence" value="ECO:0007669"/>
    <property type="project" value="UniProtKB-KW"/>
</dbReference>
<reference evidence="5 6" key="1">
    <citation type="submission" date="2016-10" db="EMBL/GenBank/DDBJ databases">
        <authorList>
            <person name="de Groot N.N."/>
        </authorList>
    </citation>
    <scope>NUCLEOTIDE SEQUENCE [LARGE SCALE GENOMIC DNA]</scope>
    <source>
        <strain evidence="5 6">DSM 18978</strain>
    </source>
</reference>
<evidence type="ECO:0000259" key="4">
    <source>
        <dbReference type="PROSITE" id="PS50949"/>
    </source>
</evidence>
<keyword evidence="1" id="KW-0805">Transcription regulation</keyword>
<dbReference type="Pfam" id="PF00392">
    <property type="entry name" value="GntR"/>
    <property type="match status" value="1"/>
</dbReference>
<dbReference type="InterPro" id="IPR000524">
    <property type="entry name" value="Tscrpt_reg_HTH_GntR"/>
</dbReference>
<dbReference type="InterPro" id="IPR036388">
    <property type="entry name" value="WH-like_DNA-bd_sf"/>
</dbReference>
<feature type="domain" description="HTH gntR-type" evidence="4">
    <location>
        <begin position="4"/>
        <end position="72"/>
    </location>
</feature>
<evidence type="ECO:0000256" key="2">
    <source>
        <dbReference type="ARBA" id="ARBA00023125"/>
    </source>
</evidence>
<proteinExistence type="predicted"/>
<keyword evidence="3" id="KW-0804">Transcription</keyword>
<dbReference type="Gene3D" id="1.10.10.10">
    <property type="entry name" value="Winged helix-like DNA-binding domain superfamily/Winged helix DNA-binding domain"/>
    <property type="match status" value="1"/>
</dbReference>
<gene>
    <name evidence="5" type="ORF">SAMN03080606_02588</name>
</gene>
<dbReference type="GO" id="GO:0003700">
    <property type="term" value="F:DNA-binding transcription factor activity"/>
    <property type="evidence" value="ECO:0007669"/>
    <property type="project" value="InterPro"/>
</dbReference>
<dbReference type="CDD" id="cd07377">
    <property type="entry name" value="WHTH_GntR"/>
    <property type="match status" value="1"/>
</dbReference>
<sequence length="227" mass="25816">MKKKSAEATAEECLVKEILNGNLKAHSMLRPERELAEMLGYSRPVIHKAIIRLEACGLVTIIPRRGVRVNDYRESGKLGLLESIYNLYRTGISRELNIAMLKFIQNNLEAILMAIVDGDQEKRVECCAIQEDCSIDSPEDVFRWMHSYALYCGNPIYPMLINEFKIGIINVGNVVLNGSQRQEFIKLLREVNGDLKVGHGPSLKDKLKALFIFIEVNWLSYDEKEGD</sequence>
<dbReference type="STRING" id="1120976.SAMN03080606_02588"/>
<evidence type="ECO:0000256" key="1">
    <source>
        <dbReference type="ARBA" id="ARBA00023015"/>
    </source>
</evidence>
<evidence type="ECO:0000256" key="3">
    <source>
        <dbReference type="ARBA" id="ARBA00023163"/>
    </source>
</evidence>
<name>A0A1G5J131_9FIRM</name>
<dbReference type="EMBL" id="FMUS01000017">
    <property type="protein sequence ID" value="SCY81670.1"/>
    <property type="molecule type" value="Genomic_DNA"/>
</dbReference>
<dbReference type="PANTHER" id="PTHR43537">
    <property type="entry name" value="TRANSCRIPTIONAL REGULATOR, GNTR FAMILY"/>
    <property type="match status" value="1"/>
</dbReference>
<dbReference type="PRINTS" id="PR00035">
    <property type="entry name" value="HTHGNTR"/>
</dbReference>